<feature type="domain" description="DH" evidence="3">
    <location>
        <begin position="257"/>
        <end position="458"/>
    </location>
</feature>
<dbReference type="InterPro" id="IPR000219">
    <property type="entry name" value="DH_dom"/>
</dbReference>
<comment type="caution">
    <text evidence="4">The sequence shown here is derived from an EMBL/GenBank/DDBJ whole genome shotgun (WGS) entry which is preliminary data.</text>
</comment>
<dbReference type="PROSITE" id="PS50010">
    <property type="entry name" value="DH_2"/>
    <property type="match status" value="1"/>
</dbReference>
<dbReference type="SMART" id="SM00325">
    <property type="entry name" value="RhoGEF"/>
    <property type="match status" value="1"/>
</dbReference>
<evidence type="ECO:0000259" key="2">
    <source>
        <dbReference type="PROSITE" id="PS50003"/>
    </source>
</evidence>
<dbReference type="Gene3D" id="1.20.58.60">
    <property type="match status" value="1"/>
</dbReference>
<proteinExistence type="predicted"/>
<dbReference type="PANTHER" id="PTHR22826">
    <property type="entry name" value="RHO GUANINE EXCHANGE FACTOR-RELATED"/>
    <property type="match status" value="1"/>
</dbReference>
<evidence type="ECO:0000259" key="3">
    <source>
        <dbReference type="PROSITE" id="PS50010"/>
    </source>
</evidence>
<dbReference type="InterPro" id="IPR011993">
    <property type="entry name" value="PH-like_dom_sf"/>
</dbReference>
<dbReference type="PROSITE" id="PS00741">
    <property type="entry name" value="DH_1"/>
    <property type="match status" value="1"/>
</dbReference>
<dbReference type="InterPro" id="IPR035899">
    <property type="entry name" value="DBL_dom_sf"/>
</dbReference>
<feature type="domain" description="PH" evidence="2">
    <location>
        <begin position="470"/>
        <end position="585"/>
    </location>
</feature>
<dbReference type="PROSITE" id="PS50003">
    <property type="entry name" value="PH_DOMAIN"/>
    <property type="match status" value="1"/>
</dbReference>
<protein>
    <submittedName>
        <fullName evidence="4">Uncharacterized protein</fullName>
    </submittedName>
</protein>
<dbReference type="Proteomes" id="UP001217089">
    <property type="component" value="Unassembled WGS sequence"/>
</dbReference>
<dbReference type="SMART" id="SM00233">
    <property type="entry name" value="PH"/>
    <property type="match status" value="1"/>
</dbReference>
<dbReference type="EMBL" id="JARBDR010000337">
    <property type="protein sequence ID" value="KAJ8315382.1"/>
    <property type="molecule type" value="Genomic_DNA"/>
</dbReference>
<dbReference type="PANTHER" id="PTHR22826:SF211">
    <property type="entry name" value="LD43457P"/>
    <property type="match status" value="1"/>
</dbReference>
<dbReference type="SUPFAM" id="SSF48065">
    <property type="entry name" value="DBL homology domain (DH-domain)"/>
    <property type="match status" value="1"/>
</dbReference>
<evidence type="ECO:0000313" key="4">
    <source>
        <dbReference type="EMBL" id="KAJ8315382.1"/>
    </source>
</evidence>
<dbReference type="SUPFAM" id="SSF50729">
    <property type="entry name" value="PH domain-like"/>
    <property type="match status" value="1"/>
</dbReference>
<dbReference type="InterPro" id="IPR055251">
    <property type="entry name" value="SOS1_NGEF_PH"/>
</dbReference>
<dbReference type="InterPro" id="IPR051336">
    <property type="entry name" value="RhoGEF_Guanine_NuclExch_SF"/>
</dbReference>
<dbReference type="InterPro" id="IPR001331">
    <property type="entry name" value="GDS_CDC24_CS"/>
</dbReference>
<evidence type="ECO:0000256" key="1">
    <source>
        <dbReference type="ARBA" id="ARBA00022658"/>
    </source>
</evidence>
<dbReference type="InterPro" id="IPR001849">
    <property type="entry name" value="PH_domain"/>
</dbReference>
<keyword evidence="1" id="KW-0344">Guanine-nucleotide releasing factor</keyword>
<accession>A0ABQ9FDH3</accession>
<gene>
    <name evidence="4" type="ORF">KUTeg_007532</name>
</gene>
<dbReference type="Pfam" id="PF00621">
    <property type="entry name" value="RhoGEF"/>
    <property type="match status" value="1"/>
</dbReference>
<dbReference type="Pfam" id="PF22697">
    <property type="entry name" value="SOS1_NGEF_PH"/>
    <property type="match status" value="1"/>
</dbReference>
<sequence>MENTQEFWERHKAKLNECLQFRQFEEDVASFRDKAERKIEWLKGKMYDTGENVKQADSLIRELENFAEEWQEDFEQGELVLRRGKNLSNGRHFAGDAIRRKSMEIQSVYDQYKDVRKRRRQILDISRVLHKEVENARKWCEEGKYLLANQQLDSCKSHEGAEEAIINIDAFLKTSSQLEIDISEEIQQLFEGMKILENIKEALQTVEDVRTMCENRKVQIKKSVNNLNKRPVEIVEPEPIASKHMNCKSDSDTKVYKRSCKMQELLKTEMTYVADLEDILKGYYYKLDDSDMEHIIPKELIGKKDVLFGNLKEIYDFHNRIFLPELQNCKGLPAEIGKCFINRANDFHLYGVYCQNKINSDALYHQVGENNQFFRECKRQFDINKNENTQCHQPQMQPVETITLPLGSYLLKPIQRITKYHLFLSDMLEYTEDDSECTAQLQEALNAILELLRCVNDSMHQMNIVNFPGDLSDQGRLLMQDEFTITVYHRKQTIADLRVKQRNRHIFLYENSILFCKKKVDQQQRAYFDFKSSLKITQVGLTENIRGDERKFELWSGAREDVYLIQALNQQVKDKWLKEIKKCLTHKFDHIQVLK</sequence>
<name>A0ABQ9FDH3_TEGGR</name>
<dbReference type="InterPro" id="IPR056466">
    <property type="entry name" value="Spectrin_DBS"/>
</dbReference>
<keyword evidence="5" id="KW-1185">Reference proteome</keyword>
<dbReference type="SUPFAM" id="SSF46966">
    <property type="entry name" value="Spectrin repeat"/>
    <property type="match status" value="1"/>
</dbReference>
<organism evidence="4 5">
    <name type="scientific">Tegillarca granosa</name>
    <name type="common">Malaysian cockle</name>
    <name type="synonym">Anadara granosa</name>
    <dbReference type="NCBI Taxonomy" id="220873"/>
    <lineage>
        <taxon>Eukaryota</taxon>
        <taxon>Metazoa</taxon>
        <taxon>Spiralia</taxon>
        <taxon>Lophotrochozoa</taxon>
        <taxon>Mollusca</taxon>
        <taxon>Bivalvia</taxon>
        <taxon>Autobranchia</taxon>
        <taxon>Pteriomorphia</taxon>
        <taxon>Arcoida</taxon>
        <taxon>Arcoidea</taxon>
        <taxon>Arcidae</taxon>
        <taxon>Tegillarca</taxon>
    </lineage>
</organism>
<dbReference type="CDD" id="cd00160">
    <property type="entry name" value="RhoGEF"/>
    <property type="match status" value="1"/>
</dbReference>
<evidence type="ECO:0000313" key="5">
    <source>
        <dbReference type="Proteomes" id="UP001217089"/>
    </source>
</evidence>
<reference evidence="4 5" key="1">
    <citation type="submission" date="2022-12" db="EMBL/GenBank/DDBJ databases">
        <title>Chromosome-level genome of Tegillarca granosa.</title>
        <authorList>
            <person name="Kim J."/>
        </authorList>
    </citation>
    <scope>NUCLEOTIDE SEQUENCE [LARGE SCALE GENOMIC DNA]</scope>
    <source>
        <strain evidence="4">Teg-2019</strain>
        <tissue evidence="4">Adductor muscle</tissue>
    </source>
</reference>
<dbReference type="Gene3D" id="1.20.900.10">
    <property type="entry name" value="Dbl homology (DH) domain"/>
    <property type="match status" value="1"/>
</dbReference>
<dbReference type="Pfam" id="PF23289">
    <property type="entry name" value="Spectrin_5"/>
    <property type="match status" value="1"/>
</dbReference>
<dbReference type="Gene3D" id="2.30.29.30">
    <property type="entry name" value="Pleckstrin-homology domain (PH domain)/Phosphotyrosine-binding domain (PTB)"/>
    <property type="match status" value="1"/>
</dbReference>